<dbReference type="SUPFAM" id="SSF56349">
    <property type="entry name" value="DNA breaking-rejoining enzymes"/>
    <property type="match status" value="1"/>
</dbReference>
<dbReference type="RefSeq" id="WP_259447202.1">
    <property type="nucleotide sequence ID" value="NZ_CP119520.1"/>
</dbReference>
<protein>
    <submittedName>
        <fullName evidence="1">Uncharacterized protein</fullName>
    </submittedName>
</protein>
<evidence type="ECO:0000313" key="1">
    <source>
        <dbReference type="EMBL" id="MCS0627942.1"/>
    </source>
</evidence>
<gene>
    <name evidence="1" type="ORF">NX786_01110</name>
</gene>
<dbReference type="EMBL" id="JANUHC010000001">
    <property type="protein sequence ID" value="MCS0627942.1"/>
    <property type="molecule type" value="Genomic_DNA"/>
</dbReference>
<comment type="caution">
    <text evidence="1">The sequence shown here is derived from an EMBL/GenBank/DDBJ whole genome shotgun (WGS) entry which is preliminary data.</text>
</comment>
<sequence length="635" mass="71681">MEFGINIMGIKKNRKSARFEKEANAYDDLFSANDESKLSVTGGVEKNSVSPLSIEPYLLRDCNENGSDTLTAIFPGASVKGRPLRINLSFLLDLDFLSEALSESYLKSQGNAPRRSTATSEATRLRTGFVAFLIETGRTKITLSHIDVPMMNAYLVWLDRVNNDGNATLAVETKSKSYYILKDLIRVLRQSKKWRADISSDLDLPSPPWAGKTRRRNPTEIINSEDMTIIRLKCMELVKHTVNRFYETKKIVENFGPLPQVIKRGNEWTLDRFLTEVDKHCEGGPILATPQLPGYLANAAKNNGWGNVRNDIGPRFHAVTSQLVPFIILMTIATAYNPDTIRGALLNDFRFDNTFGEWFVIEAFKDRAGAEQPIYVPVDDEPDNPAFLYKFLVEYTARIRSFVRPDVRNKIFIGSSRMNMSEVIDIDTGLWNALLNQFIKEHKLPKFTLQSIRPTVLDVTGEVFSDDLKAMQLQANHKNAQTTYTHYTSDAKRQRDYERLGAIQQMKQRWRESKGKIENRDRSAEEDLSCATPGWTCADPFDSPFSPKGKMCGSYGHCPRCPLGSIDLNSPLAFALAIALRDAINRAQHAMAAETWLMKMGAVKLALERKWLPSFTSDAVRAAKTLYVPQLPIPE</sequence>
<proteinExistence type="predicted"/>
<keyword evidence="2" id="KW-1185">Reference proteome</keyword>
<dbReference type="Proteomes" id="UP001165263">
    <property type="component" value="Unassembled WGS sequence"/>
</dbReference>
<dbReference type="InterPro" id="IPR011010">
    <property type="entry name" value="DNA_brk_join_enz"/>
</dbReference>
<organism evidence="1 2">
    <name type="scientific">Telluria mixta</name>
    <dbReference type="NCBI Taxonomy" id="34071"/>
    <lineage>
        <taxon>Bacteria</taxon>
        <taxon>Pseudomonadati</taxon>
        <taxon>Pseudomonadota</taxon>
        <taxon>Betaproteobacteria</taxon>
        <taxon>Burkholderiales</taxon>
        <taxon>Oxalobacteraceae</taxon>
        <taxon>Telluria group</taxon>
        <taxon>Telluria</taxon>
    </lineage>
</organism>
<reference evidence="1" key="1">
    <citation type="submission" date="2022-08" db="EMBL/GenBank/DDBJ databases">
        <title>Reclassification of Massilia species as members of the genera Telluria, Duganella, Pseudoduganella, Mokoshia gen. nov. and Zemynaea gen. nov. using orthogonal and non-orthogonal genome-based approaches.</title>
        <authorList>
            <person name="Bowman J.P."/>
        </authorList>
    </citation>
    <scope>NUCLEOTIDE SEQUENCE</scope>
    <source>
        <strain evidence="1">LMG 11547</strain>
    </source>
</reference>
<name>A0ABT2BS48_9BURK</name>
<accession>A0ABT2BS48</accession>
<evidence type="ECO:0000313" key="2">
    <source>
        <dbReference type="Proteomes" id="UP001165263"/>
    </source>
</evidence>